<dbReference type="AlphaFoldDB" id="A0A812XLL6"/>
<comment type="caution">
    <text evidence="2">The sequence shown here is derived from an EMBL/GenBank/DDBJ whole genome shotgun (WGS) entry which is preliminary data.</text>
</comment>
<protein>
    <submittedName>
        <fullName evidence="2">Uncharacterized protein</fullName>
    </submittedName>
</protein>
<feature type="transmembrane region" description="Helical" evidence="1">
    <location>
        <begin position="399"/>
        <end position="418"/>
    </location>
</feature>
<evidence type="ECO:0000313" key="2">
    <source>
        <dbReference type="EMBL" id="CAE7734699.1"/>
    </source>
</evidence>
<organism evidence="2 3">
    <name type="scientific">Symbiodinium necroappetens</name>
    <dbReference type="NCBI Taxonomy" id="1628268"/>
    <lineage>
        <taxon>Eukaryota</taxon>
        <taxon>Sar</taxon>
        <taxon>Alveolata</taxon>
        <taxon>Dinophyceae</taxon>
        <taxon>Suessiales</taxon>
        <taxon>Symbiodiniaceae</taxon>
        <taxon>Symbiodinium</taxon>
    </lineage>
</organism>
<name>A0A812XLL6_9DINO</name>
<keyword evidence="1" id="KW-0812">Transmembrane</keyword>
<sequence>MEDSSNPVSLDWAASVNLPMDVEAVAATQLDPTTQLDPATPLEEALTATLREEALAVTPVKKRRQSYEALLSPVKTSPTASASSTFAMVKEDPYLASPSPSVKSPMDLADEELEKVLQKHFGRRPEPLSRVLEQAADPAALPASLEDVRIGKKVTEFPVEVQKRLVSLYLVGLQCGIHRPEEQPHLVLLTSDGFWHPVLERLLQGIMEKSGPPNQQLLEEMPVEQLKSRTLLAESNIGVVHVLRFSKYLKLGASHLELHCKRRDQGLSARLQLYKRQYASEDCRLESLPVVVVCRTAAQALLLEGFLHHYMRRWYPQMVISESDTKQLYSLDAQDVLLQQLHWRAQRSARQLKVWKQWLDQQTNVVGSTDTALPEENSRSGATLAEAVVCGSGMDERTLAMVQGLFAMIFGAAVLSLLSEAQVFPRRCICQTGPGIYGFCEVWQDCRTVISFMMGALICHCTRCSKGDDDQEPSGRKGLHLSMIW</sequence>
<keyword evidence="1" id="KW-1133">Transmembrane helix</keyword>
<dbReference type="Proteomes" id="UP000601435">
    <property type="component" value="Unassembled WGS sequence"/>
</dbReference>
<proteinExistence type="predicted"/>
<gene>
    <name evidence="2" type="ORF">SNEC2469_LOCUS21237</name>
</gene>
<dbReference type="OrthoDB" id="432826at2759"/>
<evidence type="ECO:0000313" key="3">
    <source>
        <dbReference type="Proteomes" id="UP000601435"/>
    </source>
</evidence>
<dbReference type="EMBL" id="CAJNJA010037533">
    <property type="protein sequence ID" value="CAE7734699.1"/>
    <property type="molecule type" value="Genomic_DNA"/>
</dbReference>
<reference evidence="2" key="1">
    <citation type="submission" date="2021-02" db="EMBL/GenBank/DDBJ databases">
        <authorList>
            <person name="Dougan E. K."/>
            <person name="Rhodes N."/>
            <person name="Thang M."/>
            <person name="Chan C."/>
        </authorList>
    </citation>
    <scope>NUCLEOTIDE SEQUENCE</scope>
</reference>
<keyword evidence="1" id="KW-0472">Membrane</keyword>
<accession>A0A812XLL6</accession>
<keyword evidence="3" id="KW-1185">Reference proteome</keyword>
<evidence type="ECO:0000256" key="1">
    <source>
        <dbReference type="SAM" id="Phobius"/>
    </source>
</evidence>